<proteinExistence type="inferred from homology"/>
<dbReference type="AlphaFoldDB" id="A0A1N7N4R8"/>
<dbReference type="FunFam" id="3.10.129.10:FF:000004">
    <property type="entry name" value="Tol-pal system-associated acyl-CoA thioesterase"/>
    <property type="match status" value="1"/>
</dbReference>
<dbReference type="InterPro" id="IPR029069">
    <property type="entry name" value="HotDog_dom_sf"/>
</dbReference>
<protein>
    <submittedName>
        <fullName evidence="4">Acyl-CoA thioester hydrolase</fullName>
    </submittedName>
</protein>
<name>A0A1N7N4R8_9GAMM</name>
<dbReference type="InterPro" id="IPR014166">
    <property type="entry name" value="Tol-Pal_acyl-CoA_thioesterase"/>
</dbReference>
<dbReference type="EMBL" id="FTOH01000006">
    <property type="protein sequence ID" value="SIS93345.1"/>
    <property type="molecule type" value="Genomic_DNA"/>
</dbReference>
<dbReference type="NCBIfam" id="TIGR00051">
    <property type="entry name" value="YbgC/FadM family acyl-CoA thioesterase"/>
    <property type="match status" value="1"/>
</dbReference>
<keyword evidence="2 4" id="KW-0378">Hydrolase</keyword>
<dbReference type="GO" id="GO:0047617">
    <property type="term" value="F:fatty acyl-CoA hydrolase activity"/>
    <property type="evidence" value="ECO:0007669"/>
    <property type="project" value="TreeGrafter"/>
</dbReference>
<keyword evidence="5" id="KW-1185">Reference proteome</keyword>
<dbReference type="Pfam" id="PF03061">
    <property type="entry name" value="4HBT"/>
    <property type="match status" value="1"/>
</dbReference>
<feature type="domain" description="Thioesterase" evidence="3">
    <location>
        <begin position="17"/>
        <end position="97"/>
    </location>
</feature>
<evidence type="ECO:0000259" key="3">
    <source>
        <dbReference type="Pfam" id="PF03061"/>
    </source>
</evidence>
<dbReference type="NCBIfam" id="TIGR02799">
    <property type="entry name" value="thio_ybgC"/>
    <property type="match status" value="1"/>
</dbReference>
<dbReference type="InterPro" id="IPR006683">
    <property type="entry name" value="Thioestr_dom"/>
</dbReference>
<dbReference type="PANTHER" id="PTHR31793">
    <property type="entry name" value="4-HYDROXYBENZOYL-COA THIOESTERASE FAMILY MEMBER"/>
    <property type="match status" value="1"/>
</dbReference>
<evidence type="ECO:0000256" key="1">
    <source>
        <dbReference type="ARBA" id="ARBA00005953"/>
    </source>
</evidence>
<dbReference type="InterPro" id="IPR050563">
    <property type="entry name" value="4-hydroxybenzoyl-CoA_TE"/>
</dbReference>
<dbReference type="Proteomes" id="UP000185639">
    <property type="component" value="Unassembled WGS sequence"/>
</dbReference>
<evidence type="ECO:0000313" key="5">
    <source>
        <dbReference type="Proteomes" id="UP000185639"/>
    </source>
</evidence>
<accession>A0A1N7N4R8</accession>
<evidence type="ECO:0000256" key="2">
    <source>
        <dbReference type="ARBA" id="ARBA00022801"/>
    </source>
</evidence>
<evidence type="ECO:0000313" key="4">
    <source>
        <dbReference type="EMBL" id="SIS93345.1"/>
    </source>
</evidence>
<reference evidence="5" key="1">
    <citation type="submission" date="2017-01" db="EMBL/GenBank/DDBJ databases">
        <authorList>
            <person name="Varghese N."/>
            <person name="Submissions S."/>
        </authorList>
    </citation>
    <scope>NUCLEOTIDE SEQUENCE [LARGE SCALE GENOMIC DNA]</scope>
    <source>
        <strain evidence="5">DSM 24913</strain>
    </source>
</reference>
<dbReference type="STRING" id="484498.SAMN05421686_106186"/>
<dbReference type="InterPro" id="IPR006684">
    <property type="entry name" value="YbgC/YbaW"/>
</dbReference>
<dbReference type="SUPFAM" id="SSF54637">
    <property type="entry name" value="Thioesterase/thiol ester dehydrase-isomerase"/>
    <property type="match status" value="1"/>
</dbReference>
<dbReference type="Gene3D" id="3.10.129.10">
    <property type="entry name" value="Hotdog Thioesterase"/>
    <property type="match status" value="1"/>
</dbReference>
<dbReference type="PIRSF" id="PIRSF003230">
    <property type="entry name" value="YbgC"/>
    <property type="match status" value="1"/>
</dbReference>
<sequence length="140" mass="15943">MAFEWPLRVYIEDTDAGGIVFYANYLRYMERARSEWLRSLGFEQQALMQAGVRFVVRDLNIRYRKAAVLDDQIVATTELAEITKAGMTLNQTVIRRSESAEKTEERTEELLVDAQVRVACINNEGRPAAIPADIVALMKT</sequence>
<dbReference type="PANTHER" id="PTHR31793:SF37">
    <property type="entry name" value="ACYL-COA THIOESTER HYDROLASE YBGC"/>
    <property type="match status" value="1"/>
</dbReference>
<dbReference type="OrthoDB" id="9808429at2"/>
<comment type="similarity">
    <text evidence="1">Belongs to the 4-hydroxybenzoyl-CoA thioesterase family.</text>
</comment>
<gene>
    <name evidence="4" type="ORF">SAMN05421686_106186</name>
</gene>
<dbReference type="CDD" id="cd00586">
    <property type="entry name" value="4HBT"/>
    <property type="match status" value="1"/>
</dbReference>
<organism evidence="4 5">
    <name type="scientific">Thalassolituus maritimus</name>
    <dbReference type="NCBI Taxonomy" id="484498"/>
    <lineage>
        <taxon>Bacteria</taxon>
        <taxon>Pseudomonadati</taxon>
        <taxon>Pseudomonadota</taxon>
        <taxon>Gammaproteobacteria</taxon>
        <taxon>Oceanospirillales</taxon>
        <taxon>Oceanospirillaceae</taxon>
        <taxon>Thalassolituus</taxon>
    </lineage>
</organism>